<keyword evidence="5 6" id="KW-0269">Exonuclease</keyword>
<sequence>MADNDDVKTLSFEAALSQLEEIVGKLESGRAPLAESIAIYERGEALKAHCETLLRAAEARIEKITLSRDGRATGTEPLDA</sequence>
<keyword evidence="2 6" id="KW-0963">Cytoplasm</keyword>
<evidence type="ECO:0000256" key="2">
    <source>
        <dbReference type="ARBA" id="ARBA00022490"/>
    </source>
</evidence>
<dbReference type="EC" id="3.1.11.6" evidence="6"/>
<organism evidence="7 8">
    <name type="scientific">Devosia oryziradicis</name>
    <dbReference type="NCBI Taxonomy" id="2801335"/>
    <lineage>
        <taxon>Bacteria</taxon>
        <taxon>Pseudomonadati</taxon>
        <taxon>Pseudomonadota</taxon>
        <taxon>Alphaproteobacteria</taxon>
        <taxon>Hyphomicrobiales</taxon>
        <taxon>Devosiaceae</taxon>
        <taxon>Devosia</taxon>
    </lineage>
</organism>
<dbReference type="SUPFAM" id="SSF116842">
    <property type="entry name" value="XseB-like"/>
    <property type="match status" value="1"/>
</dbReference>
<reference evidence="7 8" key="1">
    <citation type="submission" date="2021-01" db="EMBL/GenBank/DDBJ databases">
        <title>Genome seq and assembly of Devosia sp. G19.</title>
        <authorList>
            <person name="Chhetri G."/>
        </authorList>
    </citation>
    <scope>NUCLEOTIDE SEQUENCE [LARGE SCALE GENOMIC DNA]</scope>
    <source>
        <strain evidence="7 8">G19</strain>
    </source>
</reference>
<dbReference type="GO" id="GO:0008855">
    <property type="term" value="F:exodeoxyribonuclease VII activity"/>
    <property type="evidence" value="ECO:0007669"/>
    <property type="project" value="UniProtKB-EC"/>
</dbReference>
<comment type="function">
    <text evidence="6">Bidirectionally degrades single-stranded DNA into large acid-insoluble oligonucleotides, which are then degraded further into small acid-soluble oligonucleotides.</text>
</comment>
<evidence type="ECO:0000313" key="7">
    <source>
        <dbReference type="EMBL" id="QQR35762.1"/>
    </source>
</evidence>
<dbReference type="PIRSF" id="PIRSF006488">
    <property type="entry name" value="Exonuc_VII_S"/>
    <property type="match status" value="1"/>
</dbReference>
<dbReference type="InterPro" id="IPR003761">
    <property type="entry name" value="Exonuc_VII_S"/>
</dbReference>
<evidence type="ECO:0000256" key="4">
    <source>
        <dbReference type="ARBA" id="ARBA00022801"/>
    </source>
</evidence>
<dbReference type="Pfam" id="PF02609">
    <property type="entry name" value="Exonuc_VII_S"/>
    <property type="match status" value="1"/>
</dbReference>
<evidence type="ECO:0000313" key="8">
    <source>
        <dbReference type="Proteomes" id="UP000595460"/>
    </source>
</evidence>
<dbReference type="PANTHER" id="PTHR34137">
    <property type="entry name" value="EXODEOXYRIBONUCLEASE 7 SMALL SUBUNIT"/>
    <property type="match status" value="1"/>
</dbReference>
<dbReference type="HAMAP" id="MF_00337">
    <property type="entry name" value="Exonuc_7_S"/>
    <property type="match status" value="1"/>
</dbReference>
<gene>
    <name evidence="6" type="primary">xseB</name>
    <name evidence="7" type="ORF">JI749_15655</name>
</gene>
<name>A0ABX7BW46_9HYPH</name>
<evidence type="ECO:0000256" key="5">
    <source>
        <dbReference type="ARBA" id="ARBA00022839"/>
    </source>
</evidence>
<dbReference type="PANTHER" id="PTHR34137:SF1">
    <property type="entry name" value="EXODEOXYRIBONUCLEASE 7 SMALL SUBUNIT"/>
    <property type="match status" value="1"/>
</dbReference>
<evidence type="ECO:0000256" key="6">
    <source>
        <dbReference type="HAMAP-Rule" id="MF_00337"/>
    </source>
</evidence>
<dbReference type="Gene3D" id="1.10.287.1040">
    <property type="entry name" value="Exonuclease VII, small subunit"/>
    <property type="match status" value="1"/>
</dbReference>
<keyword evidence="4 6" id="KW-0378">Hydrolase</keyword>
<comment type="catalytic activity">
    <reaction evidence="6">
        <text>Exonucleolytic cleavage in either 5'- to 3'- or 3'- to 5'-direction to yield nucleoside 5'-phosphates.</text>
        <dbReference type="EC" id="3.1.11.6"/>
    </reaction>
</comment>
<comment type="similarity">
    <text evidence="1 6">Belongs to the XseB family.</text>
</comment>
<dbReference type="Proteomes" id="UP000595460">
    <property type="component" value="Chromosome"/>
</dbReference>
<dbReference type="RefSeq" id="WP_201656020.1">
    <property type="nucleotide sequence ID" value="NZ_CP068047.1"/>
</dbReference>
<evidence type="ECO:0000256" key="3">
    <source>
        <dbReference type="ARBA" id="ARBA00022722"/>
    </source>
</evidence>
<proteinExistence type="inferred from homology"/>
<keyword evidence="8" id="KW-1185">Reference proteome</keyword>
<protein>
    <recommendedName>
        <fullName evidence="6">Exodeoxyribonuclease 7 small subunit</fullName>
        <ecNumber evidence="6">3.1.11.6</ecNumber>
    </recommendedName>
    <alternativeName>
        <fullName evidence="6">Exodeoxyribonuclease VII small subunit</fullName>
        <shortName evidence="6">Exonuclease VII small subunit</shortName>
    </alternativeName>
</protein>
<dbReference type="InterPro" id="IPR037004">
    <property type="entry name" value="Exonuc_VII_ssu_sf"/>
</dbReference>
<dbReference type="NCBIfam" id="TIGR01280">
    <property type="entry name" value="xseB"/>
    <property type="match status" value="1"/>
</dbReference>
<evidence type="ECO:0000256" key="1">
    <source>
        <dbReference type="ARBA" id="ARBA00009998"/>
    </source>
</evidence>
<keyword evidence="3 6" id="KW-0540">Nuclease</keyword>
<comment type="subcellular location">
    <subcellularLocation>
        <location evidence="6">Cytoplasm</location>
    </subcellularLocation>
</comment>
<dbReference type="NCBIfam" id="NF002139">
    <property type="entry name" value="PRK00977.1-3"/>
    <property type="match status" value="1"/>
</dbReference>
<accession>A0ABX7BW46</accession>
<comment type="subunit">
    <text evidence="6">Heterooligomer composed of large and small subunits.</text>
</comment>
<dbReference type="EMBL" id="CP068047">
    <property type="protein sequence ID" value="QQR35762.1"/>
    <property type="molecule type" value="Genomic_DNA"/>
</dbReference>